<dbReference type="EMBL" id="BMAW01130140">
    <property type="protein sequence ID" value="GFU33740.1"/>
    <property type="molecule type" value="Genomic_DNA"/>
</dbReference>
<accession>A0A8X6QVH7</accession>
<sequence>MPLFCDIFQFLFHLHKRERRHEIEKQYRKHKSEEKLSSFFPNYQIIICSWSHGFEPFHERIMIWKECKGHTRRNSGPNAIINHNLDGQEIPYSLFSPSHSLRAMLNDFLAK</sequence>
<protein>
    <submittedName>
        <fullName evidence="1">Uncharacterized protein</fullName>
    </submittedName>
</protein>
<organism evidence="1 2">
    <name type="scientific">Nephila pilipes</name>
    <name type="common">Giant wood spider</name>
    <name type="synonym">Nephila maculata</name>
    <dbReference type="NCBI Taxonomy" id="299642"/>
    <lineage>
        <taxon>Eukaryota</taxon>
        <taxon>Metazoa</taxon>
        <taxon>Ecdysozoa</taxon>
        <taxon>Arthropoda</taxon>
        <taxon>Chelicerata</taxon>
        <taxon>Arachnida</taxon>
        <taxon>Araneae</taxon>
        <taxon>Araneomorphae</taxon>
        <taxon>Entelegynae</taxon>
        <taxon>Araneoidea</taxon>
        <taxon>Nephilidae</taxon>
        <taxon>Nephila</taxon>
    </lineage>
</organism>
<gene>
    <name evidence="1" type="ORF">NPIL_14351</name>
</gene>
<evidence type="ECO:0000313" key="1">
    <source>
        <dbReference type="EMBL" id="GFU33740.1"/>
    </source>
</evidence>
<proteinExistence type="predicted"/>
<comment type="caution">
    <text evidence="1">The sequence shown here is derived from an EMBL/GenBank/DDBJ whole genome shotgun (WGS) entry which is preliminary data.</text>
</comment>
<dbReference type="Proteomes" id="UP000887013">
    <property type="component" value="Unassembled WGS sequence"/>
</dbReference>
<dbReference type="AlphaFoldDB" id="A0A8X6QVH7"/>
<reference evidence="1" key="1">
    <citation type="submission" date="2020-08" db="EMBL/GenBank/DDBJ databases">
        <title>Multicomponent nature underlies the extraordinary mechanical properties of spider dragline silk.</title>
        <authorList>
            <person name="Kono N."/>
            <person name="Nakamura H."/>
            <person name="Mori M."/>
            <person name="Yoshida Y."/>
            <person name="Ohtoshi R."/>
            <person name="Malay A.D."/>
            <person name="Moran D.A.P."/>
            <person name="Tomita M."/>
            <person name="Numata K."/>
            <person name="Arakawa K."/>
        </authorList>
    </citation>
    <scope>NUCLEOTIDE SEQUENCE</scope>
</reference>
<keyword evidence="2" id="KW-1185">Reference proteome</keyword>
<evidence type="ECO:0000313" key="2">
    <source>
        <dbReference type="Proteomes" id="UP000887013"/>
    </source>
</evidence>
<name>A0A8X6QVH7_NEPPI</name>